<dbReference type="Proteomes" id="UP000231192">
    <property type="component" value="Unassembled WGS sequence"/>
</dbReference>
<evidence type="ECO:0000256" key="1">
    <source>
        <dbReference type="SAM" id="MobiDB-lite"/>
    </source>
</evidence>
<dbReference type="InterPro" id="IPR029068">
    <property type="entry name" value="Glyas_Bleomycin-R_OHBP_Dase"/>
</dbReference>
<proteinExistence type="predicted"/>
<dbReference type="PANTHER" id="PTHR33993">
    <property type="entry name" value="GLYOXALASE-RELATED"/>
    <property type="match status" value="1"/>
</dbReference>
<organism evidence="3 4">
    <name type="scientific">Candidatus Kaiserbacteria bacterium CG10_big_fil_rev_8_21_14_0_10_51_14</name>
    <dbReference type="NCBI Taxonomy" id="1974610"/>
    <lineage>
        <taxon>Bacteria</taxon>
        <taxon>Candidatus Kaiseribacteriota</taxon>
    </lineage>
</organism>
<reference evidence="4" key="1">
    <citation type="submission" date="2017-09" db="EMBL/GenBank/DDBJ databases">
        <title>Depth-based differentiation of microbial function through sediment-hosted aquifers and enrichment of novel symbionts in the deep terrestrial subsurface.</title>
        <authorList>
            <person name="Probst A.J."/>
            <person name="Ladd B."/>
            <person name="Jarett J.K."/>
            <person name="Geller-Mcgrath D.E."/>
            <person name="Sieber C.M.K."/>
            <person name="Emerson J.B."/>
            <person name="Anantharaman K."/>
            <person name="Thomas B.C."/>
            <person name="Malmstrom R."/>
            <person name="Stieglmeier M."/>
            <person name="Klingl A."/>
            <person name="Woyke T."/>
            <person name="Ryan C.M."/>
            <person name="Banfield J.F."/>
        </authorList>
    </citation>
    <scope>NUCLEOTIDE SEQUENCE [LARGE SCALE GENOMIC DNA]</scope>
</reference>
<accession>A0A2H0UC37</accession>
<feature type="domain" description="VOC" evidence="2">
    <location>
        <begin position="3"/>
        <end position="126"/>
    </location>
</feature>
<dbReference type="AlphaFoldDB" id="A0A2H0UC37"/>
<dbReference type="PANTHER" id="PTHR33993:SF2">
    <property type="entry name" value="VOC DOMAIN-CONTAINING PROTEIN"/>
    <property type="match status" value="1"/>
</dbReference>
<dbReference type="Gene3D" id="3.10.180.10">
    <property type="entry name" value="2,3-Dihydroxybiphenyl 1,2-Dioxygenase, domain 1"/>
    <property type="match status" value="1"/>
</dbReference>
<dbReference type="CDD" id="cd07247">
    <property type="entry name" value="SgaA_N_like"/>
    <property type="match status" value="1"/>
</dbReference>
<evidence type="ECO:0000313" key="4">
    <source>
        <dbReference type="Proteomes" id="UP000231192"/>
    </source>
</evidence>
<dbReference type="Pfam" id="PF00903">
    <property type="entry name" value="Glyoxalase"/>
    <property type="match status" value="1"/>
</dbReference>
<sequence length="129" mass="14123">MNPVVHFEMPSEDMARTKKFYEEVFGWQMNQLGAEMGNYLLAGTTETDEKTQRPKTSGAINGGFYPKGEFGTSSHVVISVPDIRAHIEKVKGAGGTIEGEPIDIPGIGTYVMFHDTEGNRVGMLQPKGM</sequence>
<dbReference type="InterPro" id="IPR052164">
    <property type="entry name" value="Anthracycline_SecMetBiosynth"/>
</dbReference>
<dbReference type="EMBL" id="PFBK01000003">
    <property type="protein sequence ID" value="PIR83952.1"/>
    <property type="molecule type" value="Genomic_DNA"/>
</dbReference>
<evidence type="ECO:0000313" key="3">
    <source>
        <dbReference type="EMBL" id="PIR83952.1"/>
    </source>
</evidence>
<protein>
    <submittedName>
        <fullName evidence="3">Glyoxalase</fullName>
    </submittedName>
</protein>
<feature type="region of interest" description="Disordered" evidence="1">
    <location>
        <begin position="45"/>
        <end position="64"/>
    </location>
</feature>
<dbReference type="SUPFAM" id="SSF54593">
    <property type="entry name" value="Glyoxalase/Bleomycin resistance protein/Dihydroxybiphenyl dioxygenase"/>
    <property type="match status" value="1"/>
</dbReference>
<comment type="caution">
    <text evidence="3">The sequence shown here is derived from an EMBL/GenBank/DDBJ whole genome shotgun (WGS) entry which is preliminary data.</text>
</comment>
<evidence type="ECO:0000259" key="2">
    <source>
        <dbReference type="PROSITE" id="PS51819"/>
    </source>
</evidence>
<dbReference type="PROSITE" id="PS51819">
    <property type="entry name" value="VOC"/>
    <property type="match status" value="1"/>
</dbReference>
<dbReference type="InterPro" id="IPR037523">
    <property type="entry name" value="VOC_core"/>
</dbReference>
<name>A0A2H0UC37_9BACT</name>
<gene>
    <name evidence="3" type="ORF">COU18_00875</name>
</gene>
<dbReference type="InterPro" id="IPR004360">
    <property type="entry name" value="Glyas_Fos-R_dOase_dom"/>
</dbReference>